<dbReference type="InterPro" id="IPR045864">
    <property type="entry name" value="aa-tRNA-synth_II/BPL/LPL"/>
</dbReference>
<dbReference type="EMBL" id="AP018586">
    <property type="protein sequence ID" value="BBD91298.1"/>
    <property type="molecule type" value="Genomic_DNA"/>
</dbReference>
<organism evidence="2 3">
    <name type="scientific">Staphylococcus caprae</name>
    <dbReference type="NCBI Taxonomy" id="29380"/>
    <lineage>
        <taxon>Bacteria</taxon>
        <taxon>Bacillati</taxon>
        <taxon>Bacillota</taxon>
        <taxon>Bacilli</taxon>
        <taxon>Bacillales</taxon>
        <taxon>Staphylococcaceae</taxon>
        <taxon>Staphylococcus</taxon>
    </lineage>
</organism>
<dbReference type="NCBIfam" id="NF008947">
    <property type="entry name" value="PRK12294.1"/>
    <property type="match status" value="1"/>
</dbReference>
<protein>
    <submittedName>
        <fullName evidence="2">ATP phosphoribosyltransferase</fullName>
    </submittedName>
</protein>
<dbReference type="GeneID" id="58049968"/>
<evidence type="ECO:0000259" key="1">
    <source>
        <dbReference type="Pfam" id="PF13393"/>
    </source>
</evidence>
<dbReference type="Pfam" id="PF13393">
    <property type="entry name" value="tRNA-synt_His"/>
    <property type="match status" value="1"/>
</dbReference>
<dbReference type="Gene3D" id="3.30.930.10">
    <property type="entry name" value="Bira Bifunctional Protein, Domain 2"/>
    <property type="match status" value="1"/>
</dbReference>
<keyword evidence="3" id="KW-1185">Reference proteome</keyword>
<keyword evidence="2" id="KW-0808">Transferase</keyword>
<gene>
    <name evidence="2" type="primary">hisZ</name>
    <name evidence="2" type="ORF">JMUB590_0188</name>
</gene>
<keyword evidence="2" id="KW-0328">Glycosyltransferase</keyword>
<name>A0ABM7FQI1_9STAP</name>
<evidence type="ECO:0000313" key="2">
    <source>
        <dbReference type="EMBL" id="BBD91298.1"/>
    </source>
</evidence>
<accession>A0ABM7FQI1</accession>
<dbReference type="GO" id="GO:0016757">
    <property type="term" value="F:glycosyltransferase activity"/>
    <property type="evidence" value="ECO:0007669"/>
    <property type="project" value="UniProtKB-KW"/>
</dbReference>
<proteinExistence type="predicted"/>
<dbReference type="RefSeq" id="WP_002444752.1">
    <property type="nucleotide sequence ID" value="NZ_AP018585.1"/>
</dbReference>
<sequence length="271" mass="31965">MSKLDIISIKEKELAFLKYFKQQGYQLVDFNLIEKLNWGNLTHEDLQQMEERHFWQHHKHLYALRNDFTDQLFRYYSAYPSNHQQVAYAGDIIRNNKVIKQIGIENYHPSREVIKNSFIHFHKFIKSDLHDRIQFVILGHYQLIDALLDQQFQTPDVVEMIEERNISGLVNKLGVHHPLIRILKENTLNQLQLLPNYLSANHPALQTLQLWEGWLKSWGLKDIHLDITAQPPRSYYKGVFIKCHLEHSHESVLTGGYYHGELEGFGLGLTL</sequence>
<reference evidence="2 3" key="1">
    <citation type="submission" date="2018-05" db="EMBL/GenBank/DDBJ databases">
        <title>Complete genome sequencing of three human clinical isolates of Staphylococcus caprae reveals virulence factors similar to those of S. epidermidis and S. capitis.</title>
        <authorList>
            <person name="Watanabe S."/>
            <person name="Cui L."/>
        </authorList>
    </citation>
    <scope>NUCLEOTIDE SEQUENCE [LARGE SCALE GENOMIC DNA]</scope>
    <source>
        <strain evidence="2 3">JMUB590</strain>
    </source>
</reference>
<feature type="domain" description="Class II Histidinyl-tRNA synthetase (HisRS)-like catalytic core" evidence="1">
    <location>
        <begin position="14"/>
        <end position="265"/>
    </location>
</feature>
<dbReference type="InterPro" id="IPR041715">
    <property type="entry name" value="HisRS-like_core"/>
</dbReference>
<dbReference type="SUPFAM" id="SSF55681">
    <property type="entry name" value="Class II aaRS and biotin synthetases"/>
    <property type="match status" value="1"/>
</dbReference>
<evidence type="ECO:0000313" key="3">
    <source>
        <dbReference type="Proteomes" id="UP000274772"/>
    </source>
</evidence>
<dbReference type="Proteomes" id="UP000274772">
    <property type="component" value="Chromosome"/>
</dbReference>